<dbReference type="Proteomes" id="UP000326396">
    <property type="component" value="Linkage Group LG4"/>
</dbReference>
<feature type="short sequence motif" description="Bipartite nuclear localization signal" evidence="4">
    <location>
        <begin position="154"/>
        <end position="161"/>
    </location>
</feature>
<protein>
    <recommendedName>
        <fullName evidence="5">Growth-regulating factor</fullName>
    </recommendedName>
</protein>
<comment type="domain">
    <text evidence="5">The QLQ domain and WRC domain may be involved in protein-protein interaction and DNA-binding, respectively.</text>
</comment>
<dbReference type="Pfam" id="PF08880">
    <property type="entry name" value="QLQ"/>
    <property type="match status" value="1"/>
</dbReference>
<dbReference type="OrthoDB" id="1927209at2759"/>
<evidence type="ECO:0000256" key="5">
    <source>
        <dbReference type="RuleBase" id="RU367127"/>
    </source>
</evidence>
<feature type="short sequence motif" description="Bipartite nuclear localization signal" evidence="4">
    <location>
        <begin position="126"/>
        <end position="136"/>
    </location>
</feature>
<dbReference type="GO" id="GO:0099402">
    <property type="term" value="P:plant organ development"/>
    <property type="evidence" value="ECO:0007669"/>
    <property type="project" value="UniProtKB-ARBA"/>
</dbReference>
<keyword evidence="5" id="KW-0010">Activator</keyword>
<dbReference type="GO" id="GO:0006351">
    <property type="term" value="P:DNA-templated transcription"/>
    <property type="evidence" value="ECO:0007669"/>
    <property type="project" value="UniProtKB-UniRule"/>
</dbReference>
<dbReference type="PROSITE" id="PS51666">
    <property type="entry name" value="QLQ"/>
    <property type="match status" value="1"/>
</dbReference>
<evidence type="ECO:0000313" key="10">
    <source>
        <dbReference type="Proteomes" id="UP000326396"/>
    </source>
</evidence>
<evidence type="ECO:0000259" key="7">
    <source>
        <dbReference type="PROSITE" id="PS51666"/>
    </source>
</evidence>
<keyword evidence="5" id="KW-0804">Transcription</keyword>
<keyword evidence="3 4" id="KW-0539">Nucleus</keyword>
<feature type="domain" description="WRC" evidence="8">
    <location>
        <begin position="121"/>
        <end position="165"/>
    </location>
</feature>
<dbReference type="InterPro" id="IPR014978">
    <property type="entry name" value="Gln-Leu-Gln_QLQ"/>
</dbReference>
<feature type="compositionally biased region" description="Low complexity" evidence="6">
    <location>
        <begin position="323"/>
        <end position="334"/>
    </location>
</feature>
<comment type="similarity">
    <text evidence="2 5">Belongs to the GRF family.</text>
</comment>
<feature type="region of interest" description="Disordered" evidence="6">
    <location>
        <begin position="271"/>
        <end position="355"/>
    </location>
</feature>
<comment type="subcellular location">
    <subcellularLocation>
        <location evidence="1 4 5">Nucleus</location>
    </subcellularLocation>
</comment>
<reference evidence="9 10" key="1">
    <citation type="submission" date="2019-05" db="EMBL/GenBank/DDBJ databases">
        <title>Mikania micrantha, genome provides insights into the molecular mechanism of rapid growth.</title>
        <authorList>
            <person name="Liu B."/>
        </authorList>
    </citation>
    <scope>NUCLEOTIDE SEQUENCE [LARGE SCALE GENOMIC DNA]</scope>
    <source>
        <strain evidence="9">NLD-2019</strain>
        <tissue evidence="9">Leaf</tissue>
    </source>
</reference>
<dbReference type="PANTHER" id="PTHR31602:SF63">
    <property type="entry name" value="GROWTH-REGULATING FACTOR 3"/>
    <property type="match status" value="1"/>
</dbReference>
<dbReference type="GO" id="GO:0006355">
    <property type="term" value="P:regulation of DNA-templated transcription"/>
    <property type="evidence" value="ECO:0007669"/>
    <property type="project" value="InterPro"/>
</dbReference>
<dbReference type="GO" id="GO:0005634">
    <property type="term" value="C:nucleus"/>
    <property type="evidence" value="ECO:0007669"/>
    <property type="project" value="UniProtKB-SubCell"/>
</dbReference>
<feature type="compositionally biased region" description="Polar residues" evidence="6">
    <location>
        <begin position="335"/>
        <end position="355"/>
    </location>
</feature>
<gene>
    <name evidence="9" type="ORF">E3N88_27134</name>
</gene>
<evidence type="ECO:0000256" key="1">
    <source>
        <dbReference type="ARBA" id="ARBA00004123"/>
    </source>
</evidence>
<feature type="compositionally biased region" description="Polar residues" evidence="6">
    <location>
        <begin position="273"/>
        <end position="288"/>
    </location>
</feature>
<keyword evidence="5" id="KW-0805">Transcription regulation</keyword>
<evidence type="ECO:0000313" key="9">
    <source>
        <dbReference type="EMBL" id="KAD4178543.1"/>
    </source>
</evidence>
<proteinExistence type="inferred from homology"/>
<dbReference type="InterPro" id="IPR031137">
    <property type="entry name" value="GRF"/>
</dbReference>
<sequence length="355" mass="38462">MDLHHCHEDSSSSSPQSHSLALHLFSSEVTSSSSNKTSKDTTTMMMQGVGGYFSMGQWQELEVQALIFRHMLTGSPVPPQLLNLLLNTNTNLNNYPCYPRTSNFPPLYQTGGGYWGRGGMDPEPGRCKRTDGKKWRCSRDVVAGHKYCERHIHRGRNRSRKPVEIPTPAVPTVTANNNTASICGGGKPYTTVTGGGGVSVRSSFDQLHLNQRIPESTDDKGVYGSSNDTKPSGGRILRPFLNDWPRTVEEQEVLATSLSISVRGDAASDFSLRLSTGNDDSGQPQPQEDINGERGHGPSNWGMLWGTHHAGSMGGPLAEALRSSSVSNSSSPTSVLHQLQRGSSTTTSETSYVNT</sequence>
<dbReference type="AlphaFoldDB" id="A0A5N6MVT3"/>
<evidence type="ECO:0000259" key="8">
    <source>
        <dbReference type="PROSITE" id="PS51667"/>
    </source>
</evidence>
<accession>A0A5N6MVT3</accession>
<comment type="function">
    <text evidence="5">Transcription activator.</text>
</comment>
<evidence type="ECO:0000256" key="4">
    <source>
        <dbReference type="PROSITE-ProRule" id="PRU01002"/>
    </source>
</evidence>
<evidence type="ECO:0000256" key="3">
    <source>
        <dbReference type="ARBA" id="ARBA00023242"/>
    </source>
</evidence>
<keyword evidence="10" id="KW-1185">Reference proteome</keyword>
<comment type="caution">
    <text evidence="9">The sequence shown here is derived from an EMBL/GenBank/DDBJ whole genome shotgun (WGS) entry which is preliminary data.</text>
</comment>
<dbReference type="SMART" id="SM00951">
    <property type="entry name" value="QLQ"/>
    <property type="match status" value="1"/>
</dbReference>
<dbReference type="Pfam" id="PF08879">
    <property type="entry name" value="WRC"/>
    <property type="match status" value="1"/>
</dbReference>
<feature type="domain" description="QLQ" evidence="7">
    <location>
        <begin position="52"/>
        <end position="87"/>
    </location>
</feature>
<evidence type="ECO:0000256" key="6">
    <source>
        <dbReference type="SAM" id="MobiDB-lite"/>
    </source>
</evidence>
<dbReference type="EMBL" id="SZYD01000014">
    <property type="protein sequence ID" value="KAD4178543.1"/>
    <property type="molecule type" value="Genomic_DNA"/>
</dbReference>
<name>A0A5N6MVT3_9ASTR</name>
<dbReference type="InterPro" id="IPR014977">
    <property type="entry name" value="WRC_dom"/>
</dbReference>
<dbReference type="PROSITE" id="PS51667">
    <property type="entry name" value="WRC"/>
    <property type="match status" value="1"/>
</dbReference>
<dbReference type="GO" id="GO:0005524">
    <property type="term" value="F:ATP binding"/>
    <property type="evidence" value="ECO:0007669"/>
    <property type="project" value="UniProtKB-UniRule"/>
</dbReference>
<organism evidence="9 10">
    <name type="scientific">Mikania micrantha</name>
    <name type="common">bitter vine</name>
    <dbReference type="NCBI Taxonomy" id="192012"/>
    <lineage>
        <taxon>Eukaryota</taxon>
        <taxon>Viridiplantae</taxon>
        <taxon>Streptophyta</taxon>
        <taxon>Embryophyta</taxon>
        <taxon>Tracheophyta</taxon>
        <taxon>Spermatophyta</taxon>
        <taxon>Magnoliopsida</taxon>
        <taxon>eudicotyledons</taxon>
        <taxon>Gunneridae</taxon>
        <taxon>Pentapetalae</taxon>
        <taxon>asterids</taxon>
        <taxon>campanulids</taxon>
        <taxon>Asterales</taxon>
        <taxon>Asteraceae</taxon>
        <taxon>Asteroideae</taxon>
        <taxon>Heliantheae alliance</taxon>
        <taxon>Eupatorieae</taxon>
        <taxon>Mikania</taxon>
    </lineage>
</organism>
<evidence type="ECO:0000256" key="2">
    <source>
        <dbReference type="ARBA" id="ARBA00008122"/>
    </source>
</evidence>
<dbReference type="PANTHER" id="PTHR31602">
    <property type="entry name" value="GROWTH-REGULATING FACTOR 5"/>
    <property type="match status" value="1"/>
</dbReference>
<feature type="region of interest" description="Disordered" evidence="6">
    <location>
        <begin position="213"/>
        <end position="236"/>
    </location>
</feature>